<feature type="region of interest" description="Disordered" evidence="1">
    <location>
        <begin position="65"/>
        <end position="108"/>
    </location>
</feature>
<feature type="compositionally biased region" description="Polar residues" evidence="1">
    <location>
        <begin position="221"/>
        <end position="249"/>
    </location>
</feature>
<feature type="compositionally biased region" description="Pro residues" evidence="1">
    <location>
        <begin position="179"/>
        <end position="188"/>
    </location>
</feature>
<sequence>MVNTPSAAAAAVDLEKKRKQSVDRARASHLSRQLQMRLQYARLKVDHGWRQTLNEVENLYFHHSTNRGPKTLPGAPSVMSGLGPNSVDPTSPGRPVQSSLSFSWKPASSNLSRMSTLEDILMGDSTQPSGPNPMRSQASVPDLSSLTAPSSFDNSKSPPLASQTLHSRPSSVNSRPSQPHLPTPPAQPEPKILADVPPPRSTSPVAPWPSPPPTKFVRLPSASSNAKSMPPQTDSFRGYQPNSSSSSLTYDSFWSSHSNTAAHYRPTNGLQPAASMPNLSSGHAQSGANKESVRVHQGSLMVEA</sequence>
<name>A0ABR3JW99_9AGAR</name>
<reference evidence="3" key="1">
    <citation type="submission" date="2024-06" db="EMBL/GenBank/DDBJ databases">
        <title>Multi-omics analyses provide insights into the biosynthesis of the anticancer antibiotic pleurotin in Hohenbuehelia grisea.</title>
        <authorList>
            <person name="Weaver J.A."/>
            <person name="Alberti F."/>
        </authorList>
    </citation>
    <scope>NUCLEOTIDE SEQUENCE [LARGE SCALE GENOMIC DNA]</scope>
    <source>
        <strain evidence="3">T-177</strain>
    </source>
</reference>
<feature type="compositionally biased region" description="Pro residues" evidence="1">
    <location>
        <begin position="196"/>
        <end position="214"/>
    </location>
</feature>
<dbReference type="Proteomes" id="UP001556367">
    <property type="component" value="Unassembled WGS sequence"/>
</dbReference>
<feature type="compositionally biased region" description="Polar residues" evidence="1">
    <location>
        <begin position="96"/>
        <end position="108"/>
    </location>
</feature>
<evidence type="ECO:0000313" key="2">
    <source>
        <dbReference type="EMBL" id="KAL0959398.1"/>
    </source>
</evidence>
<dbReference type="EMBL" id="JASNQZ010000003">
    <property type="protein sequence ID" value="KAL0959398.1"/>
    <property type="molecule type" value="Genomic_DNA"/>
</dbReference>
<protein>
    <recommendedName>
        <fullName evidence="4">BZIP domain-containing protein</fullName>
    </recommendedName>
</protein>
<feature type="region of interest" description="Disordered" evidence="1">
    <location>
        <begin position="264"/>
        <end position="304"/>
    </location>
</feature>
<evidence type="ECO:0008006" key="4">
    <source>
        <dbReference type="Google" id="ProtNLM"/>
    </source>
</evidence>
<accession>A0ABR3JW99</accession>
<evidence type="ECO:0000256" key="1">
    <source>
        <dbReference type="SAM" id="MobiDB-lite"/>
    </source>
</evidence>
<keyword evidence="3" id="KW-1185">Reference proteome</keyword>
<proteinExistence type="predicted"/>
<organism evidence="2 3">
    <name type="scientific">Hohenbuehelia grisea</name>
    <dbReference type="NCBI Taxonomy" id="104357"/>
    <lineage>
        <taxon>Eukaryota</taxon>
        <taxon>Fungi</taxon>
        <taxon>Dikarya</taxon>
        <taxon>Basidiomycota</taxon>
        <taxon>Agaricomycotina</taxon>
        <taxon>Agaricomycetes</taxon>
        <taxon>Agaricomycetidae</taxon>
        <taxon>Agaricales</taxon>
        <taxon>Pleurotineae</taxon>
        <taxon>Pleurotaceae</taxon>
        <taxon>Hohenbuehelia</taxon>
    </lineage>
</organism>
<comment type="caution">
    <text evidence="2">The sequence shown here is derived from an EMBL/GenBank/DDBJ whole genome shotgun (WGS) entry which is preliminary data.</text>
</comment>
<feature type="compositionally biased region" description="Polar residues" evidence="1">
    <location>
        <begin position="124"/>
        <end position="177"/>
    </location>
</feature>
<feature type="compositionally biased region" description="Polar residues" evidence="1">
    <location>
        <begin position="277"/>
        <end position="289"/>
    </location>
</feature>
<gene>
    <name evidence="2" type="ORF">HGRIS_014647</name>
</gene>
<evidence type="ECO:0000313" key="3">
    <source>
        <dbReference type="Proteomes" id="UP001556367"/>
    </source>
</evidence>
<feature type="region of interest" description="Disordered" evidence="1">
    <location>
        <begin position="121"/>
        <end position="249"/>
    </location>
</feature>